<keyword evidence="10" id="KW-1133">Transmembrane helix</keyword>
<proteinExistence type="inferred from homology"/>
<dbReference type="OrthoDB" id="19639at2759"/>
<keyword evidence="7" id="KW-0812">Transmembrane</keyword>
<feature type="non-terminal residue" evidence="14">
    <location>
        <position position="1"/>
    </location>
</feature>
<keyword evidence="8" id="KW-0256">Endoplasmic reticulum</keyword>
<sequence length="359" mass="38095">PPPPPPPPPPGKKKKKKKKKEKKKTSPVGPHPETPSERMLPSSPPPAPAPRPPDPAAAAAAARLRSLVDLLLYALAHAVYAAYWRALRSWRGAQARWRRQRDALLRRRVTSDSVNRSTRRLEKLPAHLAVVLPDAAAAAPAPPRRGVLAGLAPRAAAPAALSDRASAVGDLVCWSLAAGFEELSLYDADGTLKSAAELLERTANESAASFFAGEPPPCVRVETSLRAPRAREAGDVEPNVRDNRSPAAPDGATLRLNLLSREDGKWAVAAAARDFGAAIREKKLSTSDITPLTLDRRLTGRCPPGVGSSRANGGPPLQTSSSPTDGLWTGQGDTAPIRNCSSSSGRAWSWTGFLHGNYA</sequence>
<feature type="compositionally biased region" description="Pro residues" evidence="13">
    <location>
        <begin position="42"/>
        <end position="55"/>
    </location>
</feature>
<gene>
    <name evidence="14" type="ORF">BJ554DRAFT_3010</name>
</gene>
<evidence type="ECO:0000256" key="7">
    <source>
        <dbReference type="ARBA" id="ARBA00022692"/>
    </source>
</evidence>
<dbReference type="GO" id="GO:0045547">
    <property type="term" value="F:ditrans,polycis-polyprenyl diphosphate synthase [(2E,6E)-farnesyl diphosphate specific] activity"/>
    <property type="evidence" value="ECO:0007669"/>
    <property type="project" value="UniProtKB-EC"/>
</dbReference>
<dbReference type="UniPathway" id="UPA00378"/>
<comment type="pathway">
    <text evidence="3">Protein modification; protein glycosylation.</text>
</comment>
<evidence type="ECO:0000313" key="14">
    <source>
        <dbReference type="EMBL" id="KAG5457073.1"/>
    </source>
</evidence>
<dbReference type="PANTHER" id="PTHR21528:SF0">
    <property type="entry name" value="DEHYDRODOLICHYL DIPHOSPHATE SYNTHASE COMPLEX SUBUNIT NUS1"/>
    <property type="match status" value="1"/>
</dbReference>
<comment type="catalytic activity">
    <reaction evidence="12">
        <text>n isopentenyl diphosphate + (2E,6E)-farnesyl diphosphate = a di-trans,poly-cis-polyprenyl diphosphate + n diphosphate</text>
        <dbReference type="Rhea" id="RHEA:53008"/>
        <dbReference type="Rhea" id="RHEA-COMP:19494"/>
        <dbReference type="ChEBI" id="CHEBI:33019"/>
        <dbReference type="ChEBI" id="CHEBI:128769"/>
        <dbReference type="ChEBI" id="CHEBI:136960"/>
        <dbReference type="ChEBI" id="CHEBI:175763"/>
        <dbReference type="EC" id="2.5.1.87"/>
    </reaction>
</comment>
<feature type="region of interest" description="Disordered" evidence="13">
    <location>
        <begin position="296"/>
        <end position="344"/>
    </location>
</feature>
<reference evidence="14 15" key="1">
    <citation type="journal article" name="Sci. Rep.">
        <title>Genome-scale phylogenetic analyses confirm Olpidium as the closest living zoosporic fungus to the non-flagellated, terrestrial fungi.</title>
        <authorList>
            <person name="Chang Y."/>
            <person name="Rochon D."/>
            <person name="Sekimoto S."/>
            <person name="Wang Y."/>
            <person name="Chovatia M."/>
            <person name="Sandor L."/>
            <person name="Salamov A."/>
            <person name="Grigoriev I.V."/>
            <person name="Stajich J.E."/>
            <person name="Spatafora J.W."/>
        </authorList>
    </citation>
    <scope>NUCLEOTIDE SEQUENCE [LARGE SCALE GENOMIC DNA]</scope>
    <source>
        <strain evidence="14">S191</strain>
    </source>
</reference>
<feature type="compositionally biased region" description="Pro residues" evidence="13">
    <location>
        <begin position="1"/>
        <end position="10"/>
    </location>
</feature>
<evidence type="ECO:0000256" key="3">
    <source>
        <dbReference type="ARBA" id="ARBA00004922"/>
    </source>
</evidence>
<evidence type="ECO:0000256" key="1">
    <source>
        <dbReference type="ARBA" id="ARBA00001946"/>
    </source>
</evidence>
<evidence type="ECO:0000256" key="6">
    <source>
        <dbReference type="ARBA" id="ARBA00022679"/>
    </source>
</evidence>
<evidence type="ECO:0000256" key="10">
    <source>
        <dbReference type="ARBA" id="ARBA00022989"/>
    </source>
</evidence>
<keyword evidence="9" id="KW-0460">Magnesium</keyword>
<comment type="cofactor">
    <cofactor evidence="1">
        <name>Mg(2+)</name>
        <dbReference type="ChEBI" id="CHEBI:18420"/>
    </cofactor>
</comment>
<evidence type="ECO:0000256" key="9">
    <source>
        <dbReference type="ARBA" id="ARBA00022842"/>
    </source>
</evidence>
<feature type="region of interest" description="Disordered" evidence="13">
    <location>
        <begin position="229"/>
        <end position="248"/>
    </location>
</feature>
<feature type="region of interest" description="Disordered" evidence="13">
    <location>
        <begin position="1"/>
        <end position="56"/>
    </location>
</feature>
<feature type="compositionally biased region" description="Basic and acidic residues" evidence="13">
    <location>
        <begin position="229"/>
        <end position="244"/>
    </location>
</feature>
<name>A0A8H8DG64_9FUNG</name>
<dbReference type="Proteomes" id="UP000673691">
    <property type="component" value="Unassembled WGS sequence"/>
</dbReference>
<evidence type="ECO:0000256" key="8">
    <source>
        <dbReference type="ARBA" id="ARBA00022824"/>
    </source>
</evidence>
<dbReference type="InterPro" id="IPR038887">
    <property type="entry name" value="Nus1/NgBR"/>
</dbReference>
<keyword evidence="15" id="KW-1185">Reference proteome</keyword>
<evidence type="ECO:0000256" key="4">
    <source>
        <dbReference type="ARBA" id="ARBA00005432"/>
    </source>
</evidence>
<evidence type="ECO:0000256" key="5">
    <source>
        <dbReference type="ARBA" id="ARBA00012596"/>
    </source>
</evidence>
<protein>
    <recommendedName>
        <fullName evidence="5">ditrans,polycis-polyprenyl diphosphate synthase [(2E,6E)-farnesyldiphosphate specific]</fullName>
        <ecNumber evidence="5">2.5.1.87</ecNumber>
    </recommendedName>
</protein>
<keyword evidence="6" id="KW-0808">Transferase</keyword>
<dbReference type="GO" id="GO:1904423">
    <property type="term" value="C:dehydrodolichyl diphosphate synthase complex"/>
    <property type="evidence" value="ECO:0007669"/>
    <property type="project" value="InterPro"/>
</dbReference>
<accession>A0A8H8DG64</accession>
<comment type="subcellular location">
    <subcellularLocation>
        <location evidence="2">Endoplasmic reticulum membrane</location>
    </subcellularLocation>
</comment>
<dbReference type="AlphaFoldDB" id="A0A8H8DG64"/>
<evidence type="ECO:0000256" key="13">
    <source>
        <dbReference type="SAM" id="MobiDB-lite"/>
    </source>
</evidence>
<evidence type="ECO:0000256" key="11">
    <source>
        <dbReference type="ARBA" id="ARBA00023136"/>
    </source>
</evidence>
<evidence type="ECO:0000313" key="15">
    <source>
        <dbReference type="Proteomes" id="UP000673691"/>
    </source>
</evidence>
<comment type="similarity">
    <text evidence="4">Belongs to the UPP synthase family.</text>
</comment>
<keyword evidence="11" id="KW-0472">Membrane</keyword>
<dbReference type="SUPFAM" id="SSF64005">
    <property type="entry name" value="Undecaprenyl diphosphate synthase"/>
    <property type="match status" value="1"/>
</dbReference>
<dbReference type="InterPro" id="IPR036424">
    <property type="entry name" value="UPP_synth-like_sf"/>
</dbReference>
<evidence type="ECO:0000256" key="12">
    <source>
        <dbReference type="ARBA" id="ARBA00047353"/>
    </source>
</evidence>
<feature type="compositionally biased region" description="Basic residues" evidence="13">
    <location>
        <begin position="11"/>
        <end position="25"/>
    </location>
</feature>
<dbReference type="GO" id="GO:0005789">
    <property type="term" value="C:endoplasmic reticulum membrane"/>
    <property type="evidence" value="ECO:0007669"/>
    <property type="project" value="UniProtKB-SubCell"/>
</dbReference>
<dbReference type="EC" id="2.5.1.87" evidence="5"/>
<evidence type="ECO:0000256" key="2">
    <source>
        <dbReference type="ARBA" id="ARBA00004586"/>
    </source>
</evidence>
<dbReference type="EMBL" id="JAEFCI010010678">
    <property type="protein sequence ID" value="KAG5457073.1"/>
    <property type="molecule type" value="Genomic_DNA"/>
</dbReference>
<organism evidence="14 15">
    <name type="scientific">Olpidium bornovanus</name>
    <dbReference type="NCBI Taxonomy" id="278681"/>
    <lineage>
        <taxon>Eukaryota</taxon>
        <taxon>Fungi</taxon>
        <taxon>Fungi incertae sedis</taxon>
        <taxon>Olpidiomycota</taxon>
        <taxon>Olpidiomycotina</taxon>
        <taxon>Olpidiomycetes</taxon>
        <taxon>Olpidiales</taxon>
        <taxon>Olpidiaceae</taxon>
        <taxon>Olpidium</taxon>
    </lineage>
</organism>
<dbReference type="PANTHER" id="PTHR21528">
    <property type="entry name" value="DEHYDRODOLICHYL DIPHOSPHATE SYNTHASE COMPLEX SUBUNIT NUS1"/>
    <property type="match status" value="1"/>
</dbReference>
<comment type="caution">
    <text evidence="14">The sequence shown here is derived from an EMBL/GenBank/DDBJ whole genome shotgun (WGS) entry which is preliminary data.</text>
</comment>